<name>A0ABU9MZJ9_9GAMM</name>
<dbReference type="RefSeq" id="WP_342679010.1">
    <property type="nucleotide sequence ID" value="NZ_JBCGCU010000011.1"/>
</dbReference>
<evidence type="ECO:0000256" key="5">
    <source>
        <dbReference type="ARBA" id="ARBA00023077"/>
    </source>
</evidence>
<keyword evidence="14" id="KW-1185">Reference proteome</keyword>
<feature type="signal peptide" evidence="10">
    <location>
        <begin position="1"/>
        <end position="20"/>
    </location>
</feature>
<dbReference type="InterPro" id="IPR012910">
    <property type="entry name" value="Plug_dom"/>
</dbReference>
<comment type="subcellular location">
    <subcellularLocation>
        <location evidence="1 8">Cell outer membrane</location>
        <topology evidence="1 8">Multi-pass membrane protein</topology>
    </subcellularLocation>
</comment>
<evidence type="ECO:0000256" key="3">
    <source>
        <dbReference type="ARBA" id="ARBA00022452"/>
    </source>
</evidence>
<gene>
    <name evidence="13" type="ORF">WCN91_10990</name>
</gene>
<dbReference type="PROSITE" id="PS52016">
    <property type="entry name" value="TONB_DEPENDENT_REC_3"/>
    <property type="match status" value="1"/>
</dbReference>
<dbReference type="Proteomes" id="UP001447008">
    <property type="component" value="Unassembled WGS sequence"/>
</dbReference>
<evidence type="ECO:0000256" key="4">
    <source>
        <dbReference type="ARBA" id="ARBA00022692"/>
    </source>
</evidence>
<comment type="caution">
    <text evidence="13">The sequence shown here is derived from an EMBL/GenBank/DDBJ whole genome shotgun (WGS) entry which is preliminary data.</text>
</comment>
<keyword evidence="3 8" id="KW-1134">Transmembrane beta strand</keyword>
<dbReference type="PANTHER" id="PTHR30069">
    <property type="entry name" value="TONB-DEPENDENT OUTER MEMBRANE RECEPTOR"/>
    <property type="match status" value="1"/>
</dbReference>
<evidence type="ECO:0000256" key="8">
    <source>
        <dbReference type="PROSITE-ProRule" id="PRU01360"/>
    </source>
</evidence>
<accession>A0ABU9MZJ9</accession>
<dbReference type="PANTHER" id="PTHR30069:SF49">
    <property type="entry name" value="OUTER MEMBRANE PROTEIN C"/>
    <property type="match status" value="1"/>
</dbReference>
<evidence type="ECO:0000256" key="2">
    <source>
        <dbReference type="ARBA" id="ARBA00022448"/>
    </source>
</evidence>
<dbReference type="EMBL" id="JBCGCU010000011">
    <property type="protein sequence ID" value="MEM0515931.1"/>
    <property type="molecule type" value="Genomic_DNA"/>
</dbReference>
<dbReference type="Gene3D" id="2.40.170.20">
    <property type="entry name" value="TonB-dependent receptor, beta-barrel domain"/>
    <property type="match status" value="1"/>
</dbReference>
<dbReference type="Pfam" id="PF00593">
    <property type="entry name" value="TonB_dep_Rec_b-barrel"/>
    <property type="match status" value="1"/>
</dbReference>
<evidence type="ECO:0000256" key="6">
    <source>
        <dbReference type="ARBA" id="ARBA00023136"/>
    </source>
</evidence>
<dbReference type="InterPro" id="IPR036942">
    <property type="entry name" value="Beta-barrel_TonB_sf"/>
</dbReference>
<protein>
    <submittedName>
        <fullName evidence="13">TonB-dependent receptor</fullName>
    </submittedName>
</protein>
<keyword evidence="5 9" id="KW-0798">TonB box</keyword>
<keyword evidence="4 8" id="KW-0812">Transmembrane</keyword>
<evidence type="ECO:0000259" key="11">
    <source>
        <dbReference type="Pfam" id="PF00593"/>
    </source>
</evidence>
<sequence length="675" mass="74604">MSYKTPLALLFGALFSPVSAAMEVITVQGHQQRINTQLTQVPAQQFSADSSAWLDHVVGAGVNRNGPLSGIAQYRGMFAERVNVNNNGLSLAGAGPNAMDTPLSYAPTIMIQDMQIYRGIAPVRAGIDTLGGAIEVNLRQAELDMPLHLSAKGQLNDNEQGRSASAALGAGNAEFAWLGYGELQQSDEQKSGQGLIANSDYKRLQYGLLTTLALANGQVRANVHRTDTRQSGTAALPMDIDYVDTWRYELAGEHDFNSVELSWGVGYQDGDHGMDNYQQRPLANPAKARYTQAQSESLSLYAHLRSDPWLWGYDANVSRHDTDIRNPHNAQFFVTNFNNVRDSRHSIFAEYQYQGGALSSSLGARIKVNSADSGAVTSSMAMMMPAVAALQQRFNQADKAVNDITLDLVLNNRYQVREQLHLDYALAFKQRAPQYQARYLWLPMQSTGGLADGRTYVGNIKLKEETAYQFNLGLAYQHQGLSIKPQVFVQQVEDYIQGTPSQDMQVNMVANMMSGRDALQFGNIDARLYGADITAAYQLDAHWQVQGMLSYVRGKRNDQIDDNLYRIAPLNGQISLGYGQNDYQLQANWRVAKAQNKVSHYNGEQKSSGYGIIDLALNYDLSSQWQLNARIDNLFDKHYVPHLNGVNRVMEGDVGLGERLSAPGRTLHLGVSLSL</sequence>
<dbReference type="Gene3D" id="2.170.130.10">
    <property type="entry name" value="TonB-dependent receptor, plug domain"/>
    <property type="match status" value="1"/>
</dbReference>
<dbReference type="InterPro" id="IPR037066">
    <property type="entry name" value="Plug_dom_sf"/>
</dbReference>
<evidence type="ECO:0000313" key="13">
    <source>
        <dbReference type="EMBL" id="MEM0515931.1"/>
    </source>
</evidence>
<dbReference type="Pfam" id="PF07715">
    <property type="entry name" value="Plug"/>
    <property type="match status" value="1"/>
</dbReference>
<evidence type="ECO:0000313" key="14">
    <source>
        <dbReference type="Proteomes" id="UP001447008"/>
    </source>
</evidence>
<organism evidence="13 14">
    <name type="scientific">Pseudoalteromonas qingdaonensis</name>
    <dbReference type="NCBI Taxonomy" id="3131913"/>
    <lineage>
        <taxon>Bacteria</taxon>
        <taxon>Pseudomonadati</taxon>
        <taxon>Pseudomonadota</taxon>
        <taxon>Gammaproteobacteria</taxon>
        <taxon>Alteromonadales</taxon>
        <taxon>Pseudoalteromonadaceae</taxon>
        <taxon>Pseudoalteromonas</taxon>
    </lineage>
</organism>
<keyword evidence="13" id="KW-0675">Receptor</keyword>
<evidence type="ECO:0000256" key="10">
    <source>
        <dbReference type="SAM" id="SignalP"/>
    </source>
</evidence>
<proteinExistence type="inferred from homology"/>
<dbReference type="InterPro" id="IPR039426">
    <property type="entry name" value="TonB-dep_rcpt-like"/>
</dbReference>
<feature type="domain" description="TonB-dependent receptor-like beta-barrel" evidence="11">
    <location>
        <begin position="193"/>
        <end position="634"/>
    </location>
</feature>
<evidence type="ECO:0000259" key="12">
    <source>
        <dbReference type="Pfam" id="PF07715"/>
    </source>
</evidence>
<dbReference type="InterPro" id="IPR000531">
    <property type="entry name" value="Beta-barrel_TonB"/>
</dbReference>
<feature type="domain" description="TonB-dependent receptor plug" evidence="12">
    <location>
        <begin position="47"/>
        <end position="133"/>
    </location>
</feature>
<keyword evidence="10" id="KW-0732">Signal</keyword>
<keyword evidence="2 8" id="KW-0813">Transport</keyword>
<evidence type="ECO:0000256" key="7">
    <source>
        <dbReference type="ARBA" id="ARBA00023237"/>
    </source>
</evidence>
<dbReference type="SUPFAM" id="SSF56935">
    <property type="entry name" value="Porins"/>
    <property type="match status" value="1"/>
</dbReference>
<keyword evidence="7 8" id="KW-0998">Cell outer membrane</keyword>
<comment type="similarity">
    <text evidence="8 9">Belongs to the TonB-dependent receptor family.</text>
</comment>
<feature type="chain" id="PRO_5045216154" evidence="10">
    <location>
        <begin position="21"/>
        <end position="675"/>
    </location>
</feature>
<keyword evidence="6 8" id="KW-0472">Membrane</keyword>
<reference evidence="13 14" key="1">
    <citation type="submission" date="2024-03" db="EMBL/GenBank/DDBJ databases">
        <title>Pseudoalteromonas qingdaonensis sp. nov., isolated from the intestines of marine benthic organisms.</title>
        <authorList>
            <person name="Lin X."/>
            <person name="Fang S."/>
            <person name="Hu X."/>
        </authorList>
    </citation>
    <scope>NUCLEOTIDE SEQUENCE [LARGE SCALE GENOMIC DNA]</scope>
    <source>
        <strain evidence="13 14">YIC-827</strain>
    </source>
</reference>
<evidence type="ECO:0000256" key="1">
    <source>
        <dbReference type="ARBA" id="ARBA00004571"/>
    </source>
</evidence>
<evidence type="ECO:0000256" key="9">
    <source>
        <dbReference type="RuleBase" id="RU003357"/>
    </source>
</evidence>